<evidence type="ECO:0000313" key="3">
    <source>
        <dbReference type="EnsemblMetazoa" id="CLYHEMP011885.1"/>
    </source>
</evidence>
<feature type="compositionally biased region" description="Basic and acidic residues" evidence="2">
    <location>
        <begin position="22"/>
        <end position="35"/>
    </location>
</feature>
<keyword evidence="4" id="KW-1185">Reference proteome</keyword>
<accession>A0A7M5VCP2</accession>
<protein>
    <recommendedName>
        <fullName evidence="5">Geminin</fullName>
    </recommendedName>
</protein>
<evidence type="ECO:0000313" key="4">
    <source>
        <dbReference type="Proteomes" id="UP000594262"/>
    </source>
</evidence>
<dbReference type="SUPFAM" id="SSF111469">
    <property type="entry name" value="Geminin coiled-coil domain"/>
    <property type="match status" value="1"/>
</dbReference>
<evidence type="ECO:0008006" key="5">
    <source>
        <dbReference type="Google" id="ProtNLM"/>
    </source>
</evidence>
<dbReference type="Gene3D" id="1.20.5.1180">
    <property type="entry name" value="Geminin coiled-coil domain"/>
    <property type="match status" value="1"/>
</dbReference>
<feature type="compositionally biased region" description="Polar residues" evidence="2">
    <location>
        <begin position="8"/>
        <end position="18"/>
    </location>
</feature>
<feature type="region of interest" description="Disordered" evidence="2">
    <location>
        <begin position="1"/>
        <end position="44"/>
    </location>
</feature>
<reference evidence="3" key="1">
    <citation type="submission" date="2021-01" db="UniProtKB">
        <authorList>
            <consortium name="EnsemblMetazoa"/>
        </authorList>
    </citation>
    <scope>IDENTIFICATION</scope>
</reference>
<evidence type="ECO:0000256" key="1">
    <source>
        <dbReference type="SAM" id="Coils"/>
    </source>
</evidence>
<keyword evidence="1" id="KW-0175">Coiled coil</keyword>
<feature type="compositionally biased region" description="Polar residues" evidence="2">
    <location>
        <begin position="63"/>
        <end position="80"/>
    </location>
</feature>
<dbReference type="Pfam" id="PF07412">
    <property type="entry name" value="Geminin"/>
    <property type="match status" value="1"/>
</dbReference>
<feature type="coiled-coil region" evidence="1">
    <location>
        <begin position="187"/>
        <end position="231"/>
    </location>
</feature>
<dbReference type="InterPro" id="IPR022786">
    <property type="entry name" value="Geminin/Multicilin"/>
</dbReference>
<dbReference type="GO" id="GO:0006275">
    <property type="term" value="P:regulation of DNA replication"/>
    <property type="evidence" value="ECO:0007669"/>
    <property type="project" value="InterPro"/>
</dbReference>
<name>A0A7M5VCP2_9CNID</name>
<feature type="region of interest" description="Disordered" evidence="2">
    <location>
        <begin position="61"/>
        <end position="106"/>
    </location>
</feature>
<organism evidence="3 4">
    <name type="scientific">Clytia hemisphaerica</name>
    <dbReference type="NCBI Taxonomy" id="252671"/>
    <lineage>
        <taxon>Eukaryota</taxon>
        <taxon>Metazoa</taxon>
        <taxon>Cnidaria</taxon>
        <taxon>Hydrozoa</taxon>
        <taxon>Hydroidolina</taxon>
        <taxon>Leptothecata</taxon>
        <taxon>Obeliida</taxon>
        <taxon>Clytiidae</taxon>
        <taxon>Clytia</taxon>
    </lineage>
</organism>
<dbReference type="OrthoDB" id="6036310at2759"/>
<dbReference type="Proteomes" id="UP000594262">
    <property type="component" value="Unplaced"/>
</dbReference>
<dbReference type="AlphaFoldDB" id="A0A7M5VCP2"/>
<proteinExistence type="predicted"/>
<evidence type="ECO:0000256" key="2">
    <source>
        <dbReference type="SAM" id="MobiDB-lite"/>
    </source>
</evidence>
<dbReference type="EnsemblMetazoa" id="CLYHEMT011885.1">
    <property type="protein sequence ID" value="CLYHEMP011885.1"/>
    <property type="gene ID" value="CLYHEMG011885"/>
</dbReference>
<sequence length="243" mass="27543">MADERDPSVNTPLTTPSTPRVYRTDKENLTHHQETGMKTFSPFAKHTPKSFKILSDDEIRQGKGSSISKPAHQITTNKSKTQIKRKSLATLQQSSEGKGKLTGNGRDTLSIKEAFKRKPESKHNSSKVVDVKISEISTIISTKISSVPEEQILSKEGPCSEKGDELLVNEALDLMKQTENIDDSYWKQIAEERREALEETLTENEKLYDRIDELVEENKKLESKLNEAECFKMLYENLLASKE</sequence>